<comment type="caution">
    <text evidence="7">The sequence shown here is derived from an EMBL/GenBank/DDBJ whole genome shotgun (WGS) entry which is preliminary data.</text>
</comment>
<gene>
    <name evidence="7" type="ORF">GCM10011361_25690</name>
</gene>
<dbReference type="PANTHER" id="PTHR11827">
    <property type="entry name" value="SOLUTE CARRIER FAMILY 12, CATION COTRANSPORTERS"/>
    <property type="match status" value="1"/>
</dbReference>
<comment type="subcellular location">
    <subcellularLocation>
        <location evidence="1">Membrane</location>
        <topology evidence="1">Multi-pass membrane protein</topology>
    </subcellularLocation>
</comment>
<dbReference type="PANTHER" id="PTHR11827:SF72">
    <property type="entry name" value="GH08340P"/>
    <property type="match status" value="1"/>
</dbReference>
<evidence type="ECO:0000313" key="7">
    <source>
        <dbReference type="EMBL" id="GGD58163.1"/>
    </source>
</evidence>
<dbReference type="InterPro" id="IPR004841">
    <property type="entry name" value="AA-permease/SLC12A_dom"/>
</dbReference>
<keyword evidence="2 5" id="KW-0812">Transmembrane</keyword>
<accession>A0ABQ1R4Z3</accession>
<keyword evidence="3 5" id="KW-1133">Transmembrane helix</keyword>
<name>A0ABQ1R4Z3_9FLAO</name>
<feature type="domain" description="Amino acid permease/ SLC12A" evidence="6">
    <location>
        <begin position="21"/>
        <end position="469"/>
    </location>
</feature>
<feature type="transmembrane region" description="Helical" evidence="5">
    <location>
        <begin position="280"/>
        <end position="304"/>
    </location>
</feature>
<feature type="transmembrane region" description="Helical" evidence="5">
    <location>
        <begin position="203"/>
        <end position="224"/>
    </location>
</feature>
<dbReference type="RefSeq" id="WP_229732605.1">
    <property type="nucleotide sequence ID" value="NZ_BMFH01000002.1"/>
</dbReference>
<protein>
    <submittedName>
        <fullName evidence="7">Na-K-Cl cotransporter</fullName>
    </submittedName>
</protein>
<feature type="transmembrane region" description="Helical" evidence="5">
    <location>
        <begin position="338"/>
        <end position="356"/>
    </location>
</feature>
<evidence type="ECO:0000256" key="3">
    <source>
        <dbReference type="ARBA" id="ARBA00022989"/>
    </source>
</evidence>
<dbReference type="Gene3D" id="1.20.1740.10">
    <property type="entry name" value="Amino acid/polyamine transporter I"/>
    <property type="match status" value="1"/>
</dbReference>
<proteinExistence type="predicted"/>
<dbReference type="EMBL" id="BMFH01000002">
    <property type="protein sequence ID" value="GGD58163.1"/>
    <property type="molecule type" value="Genomic_DNA"/>
</dbReference>
<evidence type="ECO:0000256" key="2">
    <source>
        <dbReference type="ARBA" id="ARBA00022692"/>
    </source>
</evidence>
<evidence type="ECO:0000256" key="4">
    <source>
        <dbReference type="ARBA" id="ARBA00023136"/>
    </source>
</evidence>
<organism evidence="7 8">
    <name type="scientific">Muriicola marianensis</name>
    <dbReference type="NCBI Taxonomy" id="1324801"/>
    <lineage>
        <taxon>Bacteria</taxon>
        <taxon>Pseudomonadati</taxon>
        <taxon>Bacteroidota</taxon>
        <taxon>Flavobacteriia</taxon>
        <taxon>Flavobacteriales</taxon>
        <taxon>Flavobacteriaceae</taxon>
        <taxon>Muriicola</taxon>
    </lineage>
</organism>
<feature type="transmembrane region" description="Helical" evidence="5">
    <location>
        <begin position="90"/>
        <end position="114"/>
    </location>
</feature>
<evidence type="ECO:0000256" key="5">
    <source>
        <dbReference type="SAM" id="Phobius"/>
    </source>
</evidence>
<keyword evidence="8" id="KW-1185">Reference proteome</keyword>
<feature type="transmembrane region" description="Helical" evidence="5">
    <location>
        <begin position="418"/>
        <end position="433"/>
    </location>
</feature>
<feature type="transmembrane region" description="Helical" evidence="5">
    <location>
        <begin position="46"/>
        <end position="69"/>
    </location>
</feature>
<feature type="transmembrane region" description="Helical" evidence="5">
    <location>
        <begin position="134"/>
        <end position="153"/>
    </location>
</feature>
<feature type="transmembrane region" description="Helical" evidence="5">
    <location>
        <begin position="362"/>
        <end position="385"/>
    </location>
</feature>
<feature type="transmembrane region" description="Helical" evidence="5">
    <location>
        <begin position="165"/>
        <end position="183"/>
    </location>
</feature>
<evidence type="ECO:0000313" key="8">
    <source>
        <dbReference type="Proteomes" id="UP000625780"/>
    </source>
</evidence>
<feature type="transmembrane region" description="Helical" evidence="5">
    <location>
        <begin position="236"/>
        <end position="260"/>
    </location>
</feature>
<dbReference type="Pfam" id="PF00324">
    <property type="entry name" value="AA_permease"/>
    <property type="match status" value="1"/>
</dbReference>
<reference evidence="8" key="1">
    <citation type="journal article" date="2019" name="Int. J. Syst. Evol. Microbiol.">
        <title>The Global Catalogue of Microorganisms (GCM) 10K type strain sequencing project: providing services to taxonomists for standard genome sequencing and annotation.</title>
        <authorList>
            <consortium name="The Broad Institute Genomics Platform"/>
            <consortium name="The Broad Institute Genome Sequencing Center for Infectious Disease"/>
            <person name="Wu L."/>
            <person name="Ma J."/>
        </authorList>
    </citation>
    <scope>NUCLEOTIDE SEQUENCE [LARGE SCALE GENOMIC DNA]</scope>
    <source>
        <strain evidence="8">CGMCC 1.12606</strain>
    </source>
</reference>
<feature type="transmembrane region" description="Helical" evidence="5">
    <location>
        <begin position="397"/>
        <end position="412"/>
    </location>
</feature>
<evidence type="ECO:0000256" key="1">
    <source>
        <dbReference type="ARBA" id="ARBA00004141"/>
    </source>
</evidence>
<sequence length="748" mass="82930">MKSKMERSLSATKANFGTLPVFLTAISTILGAIMFLRFGFAVGSVGFAGTLLIIIIGHMVTIPTAMALAEIATNQKVEGGGEYFIISRSFGVNIGAAIGIALYLSQAISVAFYVIAFAEAFDAIKPWVESELGYVLYDNRLFSIPAILGLIWLMVSRGAALGMKALYVVVTILAISLVLFFLGNTEYAQVFDSSQLFKGSDSGFSFFYVFAIIFPAFTGMTAGVGLSGDLRDPKKAIPLGTLSATIIGMIVYVFIAYKLASSASPEDLINDQLVMGKIALWGPIIPIGLAAATISSALGSFMVAPRTLQAIGGDKVFPNRFINHWVSRGNFKTNEPRNATILTSIIAFFFVLLGDVNAVAEIISMFFMVTYGSLCLISFLQHFAADPAYRPSFKSKWYLSLLGAVMCIYLMFKINTPYAFAAILVMIGLYFYVSSRSDSKKGMASIFQGVIYQLSRTLQVFLQKADKAKSDEDWRPAVLCLSKDSFERYGALDLMKWISHRYGFGTYIHFEHAFFSKESKSAAEEKLEKLIHIASASKSNIFLETIISPSNTAAIVQAIQQPGISGKPNNMMLFEYKRGEREWLSNIVDNYSVLKAANYDLCILASSDRGFGYHKDIHIWIQKEDYENASLMILLSYIILGHSDWKHGEIKIYATFPRDHMAREQEQLIKLTSSGRLPISAKNIRVIAIEEDMDRKQLINGYSMDADLTLIGFHEENILNDHHLEVFSGYEHMGNILFVNTLTSKFIR</sequence>
<feature type="transmembrane region" description="Helical" evidence="5">
    <location>
        <begin position="21"/>
        <end position="40"/>
    </location>
</feature>
<evidence type="ECO:0000259" key="6">
    <source>
        <dbReference type="Pfam" id="PF00324"/>
    </source>
</evidence>
<dbReference type="InterPro" id="IPR004842">
    <property type="entry name" value="SLC12A_fam"/>
</dbReference>
<dbReference type="Proteomes" id="UP000625780">
    <property type="component" value="Unassembled WGS sequence"/>
</dbReference>
<keyword evidence="4 5" id="KW-0472">Membrane</keyword>